<dbReference type="VEuPathDB" id="AmoebaDB:NAEGRDRAFT_51545"/>
<dbReference type="GeneID" id="8864592"/>
<dbReference type="PROSITE" id="PS50181">
    <property type="entry name" value="FBOX"/>
    <property type="match status" value="1"/>
</dbReference>
<dbReference type="OrthoDB" id="10675328at2759"/>
<dbReference type="InterPro" id="IPR036047">
    <property type="entry name" value="F-box-like_dom_sf"/>
</dbReference>
<dbReference type="RefSeq" id="XP_002673534.1">
    <property type="nucleotide sequence ID" value="XM_002673488.1"/>
</dbReference>
<dbReference type="Proteomes" id="UP000006671">
    <property type="component" value="Unassembled WGS sequence"/>
</dbReference>
<organism evidence="4">
    <name type="scientific">Naegleria gruberi</name>
    <name type="common">Amoeba</name>
    <dbReference type="NCBI Taxonomy" id="5762"/>
    <lineage>
        <taxon>Eukaryota</taxon>
        <taxon>Discoba</taxon>
        <taxon>Heterolobosea</taxon>
        <taxon>Tetramitia</taxon>
        <taxon>Eutetramitia</taxon>
        <taxon>Vahlkampfiidae</taxon>
        <taxon>Naegleria</taxon>
    </lineage>
</organism>
<name>D2VQY0_NAEGR</name>
<sequence>MKERERSLLPTSSFPSEFLSVDLTRSFISIETIIEQVSSNRGGVLYFDPIIMDRLSLYTHQAMILVLLNLKPFLVLKDEEKYGEIMYDYGVKRMMEMENRYVRMVEGAKENESLLARDLKTKNSNLMDALFETVDRFLLGELSVYAKNAVLRERIYLSEKIGKLHDYLETFFQITDNSMNMLTLSRHIYRIFEYLNAEIIELTLNAVNNSICTLECMTAAIHTDPELVGTFHFRCIGYFSPLCLDLSDLSEFSIDGLMPSINLQSVESNEPSQQEEEQLESSTKKRKLDPEWFLMRSIPFELHEELVKHFDTLETILRMRLVCKYWNYLIVKNPSIWKYLTYYTLKNNPLFHQYSMIANEILANDSYFFSAYGHKIVRKETNWFDIFKIRFYHYLKIANFILNKPYSLEFKEVADLAKPIMKETFHFCLIYNTFSTFSYRIFHRIFKLDEKEGYTLSCFIDCRTLSGLLTSYLFPSTGGIAFYSNYDYTECLVEYYEEMPTSKFEITPKMIETCCFSFDFPNRINHIVEYLPDEKNLFTILSDNISSDNAFIGCPITKPLLEKGCSKENDILLLVHLDGKSMLNYVISKKALQQREYNQCRLYHIKYSNQQLLEEVIDPDYCER</sequence>
<proteinExistence type="predicted"/>
<evidence type="ECO:0000256" key="1">
    <source>
        <dbReference type="SAM" id="MobiDB-lite"/>
    </source>
</evidence>
<evidence type="ECO:0000313" key="4">
    <source>
        <dbReference type="Proteomes" id="UP000006671"/>
    </source>
</evidence>
<gene>
    <name evidence="3" type="ORF">NAEGRDRAFT_51545</name>
</gene>
<reference evidence="3 4" key="1">
    <citation type="journal article" date="2010" name="Cell">
        <title>The genome of Naegleria gruberi illuminates early eukaryotic versatility.</title>
        <authorList>
            <person name="Fritz-Laylin L.K."/>
            <person name="Prochnik S.E."/>
            <person name="Ginger M.L."/>
            <person name="Dacks J.B."/>
            <person name="Carpenter M.L."/>
            <person name="Field M.C."/>
            <person name="Kuo A."/>
            <person name="Paredez A."/>
            <person name="Chapman J."/>
            <person name="Pham J."/>
            <person name="Shu S."/>
            <person name="Neupane R."/>
            <person name="Cipriano M."/>
            <person name="Mancuso J."/>
            <person name="Tu H."/>
            <person name="Salamov A."/>
            <person name="Lindquist E."/>
            <person name="Shapiro H."/>
            <person name="Lucas S."/>
            <person name="Grigoriev I.V."/>
            <person name="Cande W.Z."/>
            <person name="Fulton C."/>
            <person name="Rokhsar D.S."/>
            <person name="Dawson S.C."/>
        </authorList>
    </citation>
    <scope>NUCLEOTIDE SEQUENCE [LARGE SCALE GENOMIC DNA]</scope>
    <source>
        <strain evidence="3 4">NEG-M</strain>
    </source>
</reference>
<protein>
    <recommendedName>
        <fullName evidence="2">F-box domain-containing protein</fullName>
    </recommendedName>
</protein>
<feature type="region of interest" description="Disordered" evidence="1">
    <location>
        <begin position="265"/>
        <end position="284"/>
    </location>
</feature>
<evidence type="ECO:0000259" key="2">
    <source>
        <dbReference type="PROSITE" id="PS50181"/>
    </source>
</evidence>
<dbReference type="AlphaFoldDB" id="D2VQY0"/>
<evidence type="ECO:0000313" key="3">
    <source>
        <dbReference type="EMBL" id="EFC40790.1"/>
    </source>
</evidence>
<dbReference type="KEGG" id="ngr:NAEGRDRAFT_51545"/>
<accession>D2VQY0</accession>
<feature type="domain" description="F-box" evidence="2">
    <location>
        <begin position="292"/>
        <end position="340"/>
    </location>
</feature>
<dbReference type="SUPFAM" id="SSF81383">
    <property type="entry name" value="F-box domain"/>
    <property type="match status" value="1"/>
</dbReference>
<keyword evidence="4" id="KW-1185">Reference proteome</keyword>
<dbReference type="InParanoid" id="D2VQY0"/>
<dbReference type="Pfam" id="PF00646">
    <property type="entry name" value="F-box"/>
    <property type="match status" value="1"/>
</dbReference>
<dbReference type="SMART" id="SM00256">
    <property type="entry name" value="FBOX"/>
    <property type="match status" value="1"/>
</dbReference>
<dbReference type="InterPro" id="IPR001810">
    <property type="entry name" value="F-box_dom"/>
</dbReference>
<dbReference type="EMBL" id="GG738890">
    <property type="protein sequence ID" value="EFC40790.1"/>
    <property type="molecule type" value="Genomic_DNA"/>
</dbReference>